<evidence type="ECO:0000313" key="11">
    <source>
        <dbReference type="Proteomes" id="UP000034196"/>
    </source>
</evidence>
<keyword evidence="6 7" id="KW-0067">ATP-binding</keyword>
<keyword evidence="3" id="KW-0808">Transferase</keyword>
<dbReference type="GO" id="GO:0004674">
    <property type="term" value="F:protein serine/threonine kinase activity"/>
    <property type="evidence" value="ECO:0007669"/>
    <property type="project" value="UniProtKB-KW"/>
</dbReference>
<dbReference type="InterPro" id="IPR008271">
    <property type="entry name" value="Ser/Thr_kinase_AS"/>
</dbReference>
<dbReference type="STRING" id="1428628.WN71_012685"/>
<evidence type="ECO:0000259" key="9">
    <source>
        <dbReference type="PROSITE" id="PS50011"/>
    </source>
</evidence>
<keyword evidence="2 10" id="KW-0723">Serine/threonine-protein kinase</keyword>
<evidence type="ECO:0000256" key="3">
    <source>
        <dbReference type="ARBA" id="ARBA00022679"/>
    </source>
</evidence>
<feature type="compositionally biased region" description="Low complexity" evidence="8">
    <location>
        <begin position="308"/>
        <end position="320"/>
    </location>
</feature>
<accession>A0A1J4NZJ0</accession>
<evidence type="ECO:0000256" key="1">
    <source>
        <dbReference type="ARBA" id="ARBA00012513"/>
    </source>
</evidence>
<dbReference type="InterPro" id="IPR000719">
    <property type="entry name" value="Prot_kinase_dom"/>
</dbReference>
<dbReference type="Gene3D" id="3.30.200.20">
    <property type="entry name" value="Phosphorylase Kinase, domain 1"/>
    <property type="match status" value="1"/>
</dbReference>
<dbReference type="PROSITE" id="PS00108">
    <property type="entry name" value="PROTEIN_KINASE_ST"/>
    <property type="match status" value="1"/>
</dbReference>
<dbReference type="InterPro" id="IPR011009">
    <property type="entry name" value="Kinase-like_dom_sf"/>
</dbReference>
<keyword evidence="5 10" id="KW-0418">Kinase</keyword>
<evidence type="ECO:0000256" key="7">
    <source>
        <dbReference type="PROSITE-ProRule" id="PRU10141"/>
    </source>
</evidence>
<dbReference type="PROSITE" id="PS50011">
    <property type="entry name" value="PROTEIN_KINASE_DOM"/>
    <property type="match status" value="1"/>
</dbReference>
<dbReference type="SUPFAM" id="SSF56112">
    <property type="entry name" value="Protein kinase-like (PK-like)"/>
    <property type="match status" value="1"/>
</dbReference>
<reference evidence="10" key="1">
    <citation type="submission" date="2016-10" db="EMBL/GenBank/DDBJ databases">
        <title>Genome sequence of Streptomyces mangrovisoli MUSC 149.</title>
        <authorList>
            <person name="Lee L.-H."/>
            <person name="Ser H.-L."/>
        </authorList>
    </citation>
    <scope>NUCLEOTIDE SEQUENCE [LARGE SCALE GENOMIC DNA]</scope>
    <source>
        <strain evidence="10">MUSC 149</strain>
    </source>
</reference>
<name>A0A1J4NZJ0_9ACTN</name>
<feature type="region of interest" description="Disordered" evidence="8">
    <location>
        <begin position="253"/>
        <end position="328"/>
    </location>
</feature>
<dbReference type="GO" id="GO:0005524">
    <property type="term" value="F:ATP binding"/>
    <property type="evidence" value="ECO:0007669"/>
    <property type="project" value="UniProtKB-UniRule"/>
</dbReference>
<evidence type="ECO:0000256" key="5">
    <source>
        <dbReference type="ARBA" id="ARBA00022777"/>
    </source>
</evidence>
<organism evidence="10 11">
    <name type="scientific">Streptomyces mangrovisoli</name>
    <dbReference type="NCBI Taxonomy" id="1428628"/>
    <lineage>
        <taxon>Bacteria</taxon>
        <taxon>Bacillati</taxon>
        <taxon>Actinomycetota</taxon>
        <taxon>Actinomycetes</taxon>
        <taxon>Kitasatosporales</taxon>
        <taxon>Streptomycetaceae</taxon>
        <taxon>Streptomyces</taxon>
    </lineage>
</organism>
<feature type="domain" description="Protein kinase" evidence="9">
    <location>
        <begin position="10"/>
        <end position="280"/>
    </location>
</feature>
<evidence type="ECO:0000256" key="8">
    <source>
        <dbReference type="SAM" id="MobiDB-lite"/>
    </source>
</evidence>
<dbReference type="CDD" id="cd14014">
    <property type="entry name" value="STKc_PknB_like"/>
    <property type="match status" value="1"/>
</dbReference>
<feature type="region of interest" description="Disordered" evidence="8">
    <location>
        <begin position="365"/>
        <end position="395"/>
    </location>
</feature>
<dbReference type="Proteomes" id="UP000034196">
    <property type="component" value="Unassembled WGS sequence"/>
</dbReference>
<feature type="binding site" evidence="7">
    <location>
        <position position="39"/>
    </location>
    <ligand>
        <name>ATP</name>
        <dbReference type="ChEBI" id="CHEBI:30616"/>
    </ligand>
</feature>
<keyword evidence="11" id="KW-1185">Reference proteome</keyword>
<comment type="caution">
    <text evidence="10">The sequence shown here is derived from an EMBL/GenBank/DDBJ whole genome shotgun (WGS) entry which is preliminary data.</text>
</comment>
<dbReference type="PROSITE" id="PS00107">
    <property type="entry name" value="PROTEIN_KINASE_ATP"/>
    <property type="match status" value="1"/>
</dbReference>
<dbReference type="SMART" id="SM00220">
    <property type="entry name" value="S_TKc"/>
    <property type="match status" value="1"/>
</dbReference>
<dbReference type="InterPro" id="IPR017441">
    <property type="entry name" value="Protein_kinase_ATP_BS"/>
</dbReference>
<dbReference type="PANTHER" id="PTHR43289:SF6">
    <property type="entry name" value="SERINE_THREONINE-PROTEIN KINASE NEKL-3"/>
    <property type="match status" value="1"/>
</dbReference>
<gene>
    <name evidence="10" type="ORF">WN71_012685</name>
</gene>
<proteinExistence type="predicted"/>
<protein>
    <recommendedName>
        <fullName evidence="1">non-specific serine/threonine protein kinase</fullName>
        <ecNumber evidence="1">2.7.11.1</ecNumber>
    </recommendedName>
</protein>
<dbReference type="EC" id="2.7.11.1" evidence="1"/>
<dbReference type="EMBL" id="LAVA02000026">
    <property type="protein sequence ID" value="OIJ67442.1"/>
    <property type="molecule type" value="Genomic_DNA"/>
</dbReference>
<dbReference type="Pfam" id="PF00069">
    <property type="entry name" value="Pkinase"/>
    <property type="match status" value="1"/>
</dbReference>
<dbReference type="AlphaFoldDB" id="A0A1J4NZJ0"/>
<dbReference type="OrthoDB" id="9762169at2"/>
<evidence type="ECO:0000256" key="4">
    <source>
        <dbReference type="ARBA" id="ARBA00022741"/>
    </source>
</evidence>
<evidence type="ECO:0000256" key="6">
    <source>
        <dbReference type="ARBA" id="ARBA00022840"/>
    </source>
</evidence>
<dbReference type="PANTHER" id="PTHR43289">
    <property type="entry name" value="MITOGEN-ACTIVATED PROTEIN KINASE KINASE KINASE 20-RELATED"/>
    <property type="match status" value="1"/>
</dbReference>
<evidence type="ECO:0000256" key="2">
    <source>
        <dbReference type="ARBA" id="ARBA00022527"/>
    </source>
</evidence>
<dbReference type="Gene3D" id="1.10.510.10">
    <property type="entry name" value="Transferase(Phosphotransferase) domain 1"/>
    <property type="match status" value="1"/>
</dbReference>
<evidence type="ECO:0000313" key="10">
    <source>
        <dbReference type="EMBL" id="OIJ67442.1"/>
    </source>
</evidence>
<dbReference type="RefSeq" id="WP_046585749.1">
    <property type="nucleotide sequence ID" value="NZ_LAVA02000026.1"/>
</dbReference>
<keyword evidence="4 7" id="KW-0547">Nucleotide-binding</keyword>
<sequence>MQGLLLAGRYRLADSIGSGGMGRVWRAHDEVLHRTVAIKELTAALYVSESDRTVLLARTRAEARAAARVNHSAVVTVHDVLEHDGRPWIVMELIEGRSLADAVKDETRLEPREAARVGLWVLRALRAAHAAGVLHRDVKPGNVLLGHDGRVLLTDFGIAQIEGDSTITRTGEVVGSVDYLAPERVRGHDPGPASDLWALGATLYTAVEGRSPFRRTSPLSTMQAVVEEEAGELRYAGPLGPVIVALLRKDPAQRPDAAETEQMLAEAAEGRSPSEAQAFVPTQPYDTRHHRTPSGPYDSASRPLPRSGTAAPGPQAPGATLVGGSPGVQGAPVGRRRLRTLALVVVLAALIGGGTAVALQKWHGSADAGSGNAASQSGDAGPGGNPSASASAGADSNLPSGWIRFDDPRGYSLALPSKQWTRKVYDADQVDYSPDGGEHFIRVAVDPSSDFDNGHDHQLDLEQQLQRLVDYKRVKLEANTYRDRPGSVWEYTWTATANSGTLPGPRRATEETYFSREGVEYAIYISSPAADWATTSQEFRTVLQSWRPDGG</sequence>